<feature type="chain" id="PRO_5019303167" evidence="1">
    <location>
        <begin position="21"/>
        <end position="159"/>
    </location>
</feature>
<gene>
    <name evidence="2" type="ORF">CWE09_12745</name>
</gene>
<name>A0A432W410_9GAMM</name>
<dbReference type="RefSeq" id="WP_126804429.1">
    <property type="nucleotide sequence ID" value="NZ_PIPL01000003.1"/>
</dbReference>
<feature type="signal peptide" evidence="1">
    <location>
        <begin position="1"/>
        <end position="20"/>
    </location>
</feature>
<keyword evidence="1" id="KW-0732">Signal</keyword>
<dbReference type="AlphaFoldDB" id="A0A432W410"/>
<reference evidence="2 3" key="1">
    <citation type="journal article" date="2011" name="Front. Microbiol.">
        <title>Genomic signatures of strain selection and enhancement in Bacillus atrophaeus var. globigii, a historical biowarfare simulant.</title>
        <authorList>
            <person name="Gibbons H.S."/>
            <person name="Broomall S.M."/>
            <person name="McNew L.A."/>
            <person name="Daligault H."/>
            <person name="Chapman C."/>
            <person name="Bruce D."/>
            <person name="Karavis M."/>
            <person name="Krepps M."/>
            <person name="McGregor P.A."/>
            <person name="Hong C."/>
            <person name="Park K.H."/>
            <person name="Akmal A."/>
            <person name="Feldman A."/>
            <person name="Lin J.S."/>
            <person name="Chang W.E."/>
            <person name="Higgs B.W."/>
            <person name="Demirev P."/>
            <person name="Lindquist J."/>
            <person name="Liem A."/>
            <person name="Fochler E."/>
            <person name="Read T.D."/>
            <person name="Tapia R."/>
            <person name="Johnson S."/>
            <person name="Bishop-Lilly K.A."/>
            <person name="Detter C."/>
            <person name="Han C."/>
            <person name="Sozhamannan S."/>
            <person name="Rosenzweig C.N."/>
            <person name="Skowronski E.W."/>
        </authorList>
    </citation>
    <scope>NUCLEOTIDE SEQUENCE [LARGE SCALE GENOMIC DNA]</scope>
    <source>
        <strain evidence="2 3">MLST1</strain>
    </source>
</reference>
<dbReference type="EMBL" id="PIPL01000003">
    <property type="protein sequence ID" value="RUO24009.1"/>
    <property type="molecule type" value="Genomic_DNA"/>
</dbReference>
<evidence type="ECO:0000313" key="2">
    <source>
        <dbReference type="EMBL" id="RUO24009.1"/>
    </source>
</evidence>
<sequence>MIKYCLAGILTFLLPLSALAEGAGFEQQLVECNLIQGAVQRLDCYDELAQQLQGDENSTEQAEQIVTPISQSRSEFGLENRTKKETEDKIYIDIIDKWQNPRGAWRFRTAEGQEWHQTEVLRSFVLSDDAAYYIERGALGSFHLGSDSNNRTTRVRRAN</sequence>
<comment type="caution">
    <text evidence="2">The sequence shown here is derived from an EMBL/GenBank/DDBJ whole genome shotgun (WGS) entry which is preliminary data.</text>
</comment>
<proteinExistence type="predicted"/>
<protein>
    <submittedName>
        <fullName evidence="2">Uncharacterized protein</fullName>
    </submittedName>
</protein>
<accession>A0A432W410</accession>
<dbReference type="OrthoDB" id="4750212at2"/>
<keyword evidence="3" id="KW-1185">Reference proteome</keyword>
<evidence type="ECO:0000256" key="1">
    <source>
        <dbReference type="SAM" id="SignalP"/>
    </source>
</evidence>
<dbReference type="Proteomes" id="UP000288293">
    <property type="component" value="Unassembled WGS sequence"/>
</dbReference>
<organism evidence="2 3">
    <name type="scientific">Aliidiomarina minuta</name>
    <dbReference type="NCBI Taxonomy" id="880057"/>
    <lineage>
        <taxon>Bacteria</taxon>
        <taxon>Pseudomonadati</taxon>
        <taxon>Pseudomonadota</taxon>
        <taxon>Gammaproteobacteria</taxon>
        <taxon>Alteromonadales</taxon>
        <taxon>Idiomarinaceae</taxon>
        <taxon>Aliidiomarina</taxon>
    </lineage>
</organism>
<evidence type="ECO:0000313" key="3">
    <source>
        <dbReference type="Proteomes" id="UP000288293"/>
    </source>
</evidence>